<name>A0A5K0UVR2_9MAGN</name>
<proteinExistence type="predicted"/>
<dbReference type="Gramene" id="NC1G0089670.1">
    <property type="protein sequence ID" value="NC1G0089670.1:cds"/>
    <property type="gene ID" value="NC1G0089670"/>
</dbReference>
<evidence type="ECO:0000259" key="1">
    <source>
        <dbReference type="Pfam" id="PF25568"/>
    </source>
</evidence>
<dbReference type="AlphaFoldDB" id="A0A5K0UVR2"/>
<protein>
    <recommendedName>
        <fullName evidence="1">AAA+ ATPase At3g28540-like C-terminal domain-containing protein</fullName>
    </recommendedName>
</protein>
<evidence type="ECO:0000313" key="2">
    <source>
        <dbReference type="EMBL" id="VVV32847.1"/>
    </source>
</evidence>
<dbReference type="Gene3D" id="6.10.280.40">
    <property type="match status" value="1"/>
</dbReference>
<gene>
    <name evidence="2" type="ORF">NYM_LOCUS388</name>
</gene>
<dbReference type="PANTHER" id="PTHR23070">
    <property type="entry name" value="BCS1 AAA-TYPE ATPASE"/>
    <property type="match status" value="1"/>
</dbReference>
<dbReference type="InterPro" id="IPR058017">
    <property type="entry name" value="At3g28540-like_C"/>
</dbReference>
<reference evidence="2" key="1">
    <citation type="submission" date="2019-09" db="EMBL/GenBank/DDBJ databases">
        <authorList>
            <person name="Zhang L."/>
        </authorList>
    </citation>
    <scope>NUCLEOTIDE SEQUENCE</scope>
</reference>
<dbReference type="InterPro" id="IPR050747">
    <property type="entry name" value="Mitochondrial_chaperone_BCS1"/>
</dbReference>
<sequence length="77" mass="9252">MSYCTYEGFTVLAKNFLNLEDHILFDEVKKLFENGRVEVTRADVAERLMPRTSHEKDNRTPCLEKVIEFMKREKRKR</sequence>
<feature type="domain" description="AAA+ ATPase At3g28540-like C-terminal" evidence="1">
    <location>
        <begin position="4"/>
        <end position="75"/>
    </location>
</feature>
<dbReference type="EMBL" id="LR721774">
    <property type="protein sequence ID" value="VVV32847.1"/>
    <property type="molecule type" value="Genomic_DNA"/>
</dbReference>
<dbReference type="Pfam" id="PF25568">
    <property type="entry name" value="AAA_lid_At3g28540"/>
    <property type="match status" value="1"/>
</dbReference>
<accession>A0A5K0UVR2</accession>
<organism evidence="2">
    <name type="scientific">Nymphaea colorata</name>
    <name type="common">pocket water lily</name>
    <dbReference type="NCBI Taxonomy" id="210225"/>
    <lineage>
        <taxon>Eukaryota</taxon>
        <taxon>Viridiplantae</taxon>
        <taxon>Streptophyta</taxon>
        <taxon>Embryophyta</taxon>
        <taxon>Tracheophyta</taxon>
        <taxon>Spermatophyta</taxon>
        <taxon>Magnoliopsida</taxon>
        <taxon>Nymphaeales</taxon>
        <taxon>Nymphaeaceae</taxon>
        <taxon>Nymphaea</taxon>
    </lineage>
</organism>